<evidence type="ECO:0000313" key="6">
    <source>
        <dbReference type="Proteomes" id="UP000266067"/>
    </source>
</evidence>
<dbReference type="InterPro" id="IPR036962">
    <property type="entry name" value="Glyco_hydro_3_N_sf"/>
</dbReference>
<dbReference type="PANTHER" id="PTHR42721:SF3">
    <property type="entry name" value="BETA-D-XYLOSIDASE 5-RELATED"/>
    <property type="match status" value="1"/>
</dbReference>
<dbReference type="Gene3D" id="3.20.20.300">
    <property type="entry name" value="Glycoside hydrolase, family 3, N-terminal domain"/>
    <property type="match status" value="1"/>
</dbReference>
<dbReference type="PANTHER" id="PTHR42721">
    <property type="entry name" value="SUGAR HYDROLASE-RELATED"/>
    <property type="match status" value="1"/>
</dbReference>
<dbReference type="SUPFAM" id="SSF51445">
    <property type="entry name" value="(Trans)glycosidases"/>
    <property type="match status" value="1"/>
</dbReference>
<dbReference type="Pfam" id="PF00933">
    <property type="entry name" value="Glyco_hydro_3"/>
    <property type="match status" value="1"/>
</dbReference>
<keyword evidence="2" id="KW-0732">Signal</keyword>
<dbReference type="AlphaFoldDB" id="A0A3A1N6Y1"/>
<dbReference type="EMBL" id="QXFH01000071">
    <property type="protein sequence ID" value="RIV34276.1"/>
    <property type="molecule type" value="Genomic_DNA"/>
</dbReference>
<dbReference type="GO" id="GO:0009044">
    <property type="term" value="F:xylan 1,4-beta-xylosidase activity"/>
    <property type="evidence" value="ECO:0007669"/>
    <property type="project" value="InterPro"/>
</dbReference>
<name>A0A3A1N6Y1_9FLAO</name>
<dbReference type="Pfam" id="PF14310">
    <property type="entry name" value="Fn3-like"/>
    <property type="match status" value="1"/>
</dbReference>
<protein>
    <submittedName>
        <fullName evidence="5">Glycoside hydrolase family 3 protein</fullName>
    </submittedName>
</protein>
<sequence>MKHFKILFLYAVIPLLSSSCNQKTDNSTTNNIATGEGNTEYEFPFYDTSLSIDDRVTDLISRLSLEEKADQMMHNTSAIERLGIPPYGWWNEALHGVGRSGTATVFPQAIGLGATFDSDLAFRVSSAISDEARAMHNAAKDKGYHLRYSGLTFWTPNINIFRDPRWGRGQETYGEDPFLTSILGTSFVKGLQGENPKYLKTAACAKHYAVHSGPEKLRHEFNATASPKDLWETYLPAFKSLVDADVEAVMCAYNGTNGEPCCSNNYLITDVLRDTWNFEGHVLSDCWALEDFYNSPENGGHGVVNTPAEAAALAVKSGVSLNCGSTYLEGLPEAVKQGLITEEEIDEQLAILLRTRFKLGLFDPKGSNPYDDIPTDVIDSDEHRNLAREVAQKSIVMLKNNGVLPLKNDLSRYFVTGPNASNTEVLLGNYYGVNPKMVTVLEGVAGAIHPGSQLQYRKGALLDRESLNPQDWASPNAGTSDATIAVLGISNLLEGEEGAALASATAGDRLDYNLPQNQITYLRKLRDAAGERPIIAVVTGGSPINLAEVHDLADAVLLVWYPGEEGGNAIADIIFGNVSPSGRLPITFPKSLDQLPDYEDYTMQGRTYKYMDQEPLYPFGYGLGYGEFSYGDLSISKTSITKNDQVSVSLDISNESEVTADDVVQLYISDTEASVAVPNFQLFGVQRVSLEPKSSKKITFTLEPSVFQMVNNEGERVFEPGNFKVYVGGSSPMQRSFELGAPQMSTGTITLN</sequence>
<organism evidence="5 6">
    <name type="scientific">Flagellimonas lutimaris</name>
    <dbReference type="NCBI Taxonomy" id="475082"/>
    <lineage>
        <taxon>Bacteria</taxon>
        <taxon>Pseudomonadati</taxon>
        <taxon>Bacteroidota</taxon>
        <taxon>Flavobacteriia</taxon>
        <taxon>Flavobacteriales</taxon>
        <taxon>Flavobacteriaceae</taxon>
        <taxon>Flagellimonas</taxon>
    </lineage>
</organism>
<dbReference type="OrthoDB" id="9805821at2"/>
<keyword evidence="6" id="KW-1185">Reference proteome</keyword>
<dbReference type="Pfam" id="PF01915">
    <property type="entry name" value="Glyco_hydro_3_C"/>
    <property type="match status" value="1"/>
</dbReference>
<proteinExistence type="inferred from homology"/>
<dbReference type="PRINTS" id="PR00133">
    <property type="entry name" value="GLHYDRLASE3"/>
</dbReference>
<dbReference type="InterPro" id="IPR017853">
    <property type="entry name" value="GH"/>
</dbReference>
<dbReference type="GO" id="GO:0031222">
    <property type="term" value="P:arabinan catabolic process"/>
    <property type="evidence" value="ECO:0007669"/>
    <property type="project" value="TreeGrafter"/>
</dbReference>
<evidence type="ECO:0000256" key="2">
    <source>
        <dbReference type="ARBA" id="ARBA00022729"/>
    </source>
</evidence>
<dbReference type="Gene3D" id="3.40.50.1700">
    <property type="entry name" value="Glycoside hydrolase family 3 C-terminal domain"/>
    <property type="match status" value="1"/>
</dbReference>
<dbReference type="SMART" id="SM01217">
    <property type="entry name" value="Fn3_like"/>
    <property type="match status" value="1"/>
</dbReference>
<accession>A0A3A1N6Y1</accession>
<dbReference type="RefSeq" id="WP_119607897.1">
    <property type="nucleotide sequence ID" value="NZ_QXFH01000071.1"/>
</dbReference>
<dbReference type="InterPro" id="IPR001764">
    <property type="entry name" value="Glyco_hydro_3_N"/>
</dbReference>
<dbReference type="GO" id="GO:0046556">
    <property type="term" value="F:alpha-L-arabinofuranosidase activity"/>
    <property type="evidence" value="ECO:0007669"/>
    <property type="project" value="TreeGrafter"/>
</dbReference>
<dbReference type="Gene3D" id="2.60.40.10">
    <property type="entry name" value="Immunoglobulins"/>
    <property type="match status" value="1"/>
</dbReference>
<evidence type="ECO:0000259" key="4">
    <source>
        <dbReference type="SMART" id="SM01217"/>
    </source>
</evidence>
<dbReference type="GO" id="GO:0045493">
    <property type="term" value="P:xylan catabolic process"/>
    <property type="evidence" value="ECO:0007669"/>
    <property type="project" value="InterPro"/>
</dbReference>
<dbReference type="PROSITE" id="PS51257">
    <property type="entry name" value="PROKAR_LIPOPROTEIN"/>
    <property type="match status" value="1"/>
</dbReference>
<evidence type="ECO:0000256" key="1">
    <source>
        <dbReference type="ARBA" id="ARBA00005336"/>
    </source>
</evidence>
<feature type="domain" description="Fibronectin type III-like" evidence="4">
    <location>
        <begin position="662"/>
        <end position="731"/>
    </location>
</feature>
<dbReference type="InterPro" id="IPR026891">
    <property type="entry name" value="Fn3-like"/>
</dbReference>
<keyword evidence="3 5" id="KW-0378">Hydrolase</keyword>
<evidence type="ECO:0000313" key="5">
    <source>
        <dbReference type="EMBL" id="RIV34276.1"/>
    </source>
</evidence>
<dbReference type="InterPro" id="IPR013783">
    <property type="entry name" value="Ig-like_fold"/>
</dbReference>
<dbReference type="Proteomes" id="UP000266067">
    <property type="component" value="Unassembled WGS sequence"/>
</dbReference>
<dbReference type="InterPro" id="IPR002772">
    <property type="entry name" value="Glyco_hydro_3_C"/>
</dbReference>
<dbReference type="InterPro" id="IPR044993">
    <property type="entry name" value="BXL"/>
</dbReference>
<gene>
    <name evidence="5" type="ORF">D2V08_09635</name>
</gene>
<evidence type="ECO:0000256" key="3">
    <source>
        <dbReference type="ARBA" id="ARBA00022801"/>
    </source>
</evidence>
<comment type="similarity">
    <text evidence="1">Belongs to the glycosyl hydrolase 3 family.</text>
</comment>
<dbReference type="SUPFAM" id="SSF52279">
    <property type="entry name" value="Beta-D-glucan exohydrolase, C-terminal domain"/>
    <property type="match status" value="1"/>
</dbReference>
<comment type="caution">
    <text evidence="5">The sequence shown here is derived from an EMBL/GenBank/DDBJ whole genome shotgun (WGS) entry which is preliminary data.</text>
</comment>
<reference evidence="5 6" key="1">
    <citation type="submission" date="2018-08" db="EMBL/GenBank/DDBJ databases">
        <title>Proposal of Muricauda 72 sp.nov. and Muricauda NH166 sp.nov., isolated from seawater.</title>
        <authorList>
            <person name="Cheng H."/>
            <person name="Wu Y.-H."/>
            <person name="Guo L.-L."/>
            <person name="Xu X.-W."/>
        </authorList>
    </citation>
    <scope>NUCLEOTIDE SEQUENCE [LARGE SCALE GENOMIC DNA]</scope>
    <source>
        <strain evidence="5 6">KCTC 22173</strain>
    </source>
</reference>
<dbReference type="InterPro" id="IPR036881">
    <property type="entry name" value="Glyco_hydro_3_C_sf"/>
</dbReference>